<feature type="domain" description="ATP-grasp" evidence="14">
    <location>
        <begin position="120"/>
        <end position="316"/>
    </location>
</feature>
<dbReference type="InterPro" id="IPR005482">
    <property type="entry name" value="Biotin_COase_C"/>
</dbReference>
<dbReference type="InterPro" id="IPR011764">
    <property type="entry name" value="Biotin_carboxylation_dom"/>
</dbReference>
<evidence type="ECO:0000313" key="16">
    <source>
        <dbReference type="EMBL" id="RAQ29179.1"/>
    </source>
</evidence>
<evidence type="ECO:0000256" key="13">
    <source>
        <dbReference type="RuleBase" id="RU365063"/>
    </source>
</evidence>
<comment type="subunit">
    <text evidence="3 13">Acetyl-CoA carboxylase is a heterohexamer of biotin carboxyl carrier protein, biotin carboxylase and the two subunits of carboxyl transferase in a 2:2 complex.</text>
</comment>
<comment type="function">
    <text evidence="1 13">This protein is a component of the acetyl coenzyme A carboxylase complex; first, biotin carboxylase catalyzes the carboxylation of the carrier protein and then the transcarboxylase transfers the carboxyl group to form malonyl-CoA.</text>
</comment>
<dbReference type="SMART" id="SM00878">
    <property type="entry name" value="Biotin_carb_C"/>
    <property type="match status" value="1"/>
</dbReference>
<accession>A0A328UCK0</accession>
<dbReference type="InterPro" id="IPR005479">
    <property type="entry name" value="CPAse_ATP-bd"/>
</dbReference>
<evidence type="ECO:0000256" key="5">
    <source>
        <dbReference type="ARBA" id="ARBA00022598"/>
    </source>
</evidence>
<dbReference type="PANTHER" id="PTHR48095">
    <property type="entry name" value="PYRUVATE CARBOXYLASE SUBUNIT A"/>
    <property type="match status" value="1"/>
</dbReference>
<reference evidence="16 17" key="1">
    <citation type="submission" date="2018-06" db="EMBL/GenBank/DDBJ databases">
        <title>Noncontiguous genome sequence of Ruminococcaceae bacterium ASD2818.</title>
        <authorList>
            <person name="Chaplin A.V."/>
            <person name="Sokolova S.R."/>
            <person name="Kochetkova T.O."/>
            <person name="Goltsov A.Y."/>
            <person name="Trofimov D.Y."/>
            <person name="Efimov B.A."/>
        </authorList>
    </citation>
    <scope>NUCLEOTIDE SEQUENCE [LARGE SCALE GENOMIC DNA]</scope>
    <source>
        <strain evidence="16 17">ASD2818</strain>
    </source>
</reference>
<keyword evidence="10 13" id="KW-0092">Biotin</keyword>
<evidence type="ECO:0000256" key="6">
    <source>
        <dbReference type="ARBA" id="ARBA00022723"/>
    </source>
</evidence>
<dbReference type="NCBIfam" id="TIGR00514">
    <property type="entry name" value="accC"/>
    <property type="match status" value="1"/>
</dbReference>
<keyword evidence="9" id="KW-0460">Magnesium</keyword>
<dbReference type="InterPro" id="IPR011761">
    <property type="entry name" value="ATP-grasp"/>
</dbReference>
<dbReference type="PROSITE" id="PS00867">
    <property type="entry name" value="CPSASE_2"/>
    <property type="match status" value="1"/>
</dbReference>
<comment type="pathway">
    <text evidence="2 13">Lipid metabolism; malonyl-CoA biosynthesis; malonyl-CoA from acetyl-CoA: step 1/1.</text>
</comment>
<name>A0A328UCK0_9FIRM</name>
<dbReference type="PROSITE" id="PS50975">
    <property type="entry name" value="ATP_GRASP"/>
    <property type="match status" value="1"/>
</dbReference>
<dbReference type="InterPro" id="IPR005481">
    <property type="entry name" value="BC-like_N"/>
</dbReference>
<dbReference type="FunFam" id="3.40.50.20:FF:000010">
    <property type="entry name" value="Propionyl-CoA carboxylase subunit alpha"/>
    <property type="match status" value="1"/>
</dbReference>
<keyword evidence="13" id="KW-0443">Lipid metabolism</keyword>
<dbReference type="EMBL" id="QLYR01000003">
    <property type="protein sequence ID" value="RAQ29179.1"/>
    <property type="molecule type" value="Genomic_DNA"/>
</dbReference>
<dbReference type="UniPathway" id="UPA00655">
    <property type="reaction ID" value="UER00711"/>
</dbReference>
<dbReference type="PROSITE" id="PS50979">
    <property type="entry name" value="BC"/>
    <property type="match status" value="1"/>
</dbReference>
<dbReference type="GO" id="GO:0046872">
    <property type="term" value="F:metal ion binding"/>
    <property type="evidence" value="ECO:0007669"/>
    <property type="project" value="UniProtKB-KW"/>
</dbReference>
<dbReference type="Pfam" id="PF00289">
    <property type="entry name" value="Biotin_carb_N"/>
    <property type="match status" value="1"/>
</dbReference>
<evidence type="ECO:0000256" key="11">
    <source>
        <dbReference type="ARBA" id="ARBA00048600"/>
    </source>
</evidence>
<dbReference type="EC" id="6.3.4.14" evidence="4 13"/>
<evidence type="ECO:0000256" key="3">
    <source>
        <dbReference type="ARBA" id="ARBA00011750"/>
    </source>
</evidence>
<evidence type="ECO:0000256" key="10">
    <source>
        <dbReference type="ARBA" id="ARBA00023267"/>
    </source>
</evidence>
<dbReference type="SUPFAM" id="SSF52440">
    <property type="entry name" value="PreATP-grasp domain"/>
    <property type="match status" value="1"/>
</dbReference>
<keyword evidence="13" id="KW-0276">Fatty acid metabolism</keyword>
<dbReference type="FunFam" id="3.30.1490.20:FF:000003">
    <property type="entry name" value="acetyl-CoA carboxylase isoform X1"/>
    <property type="match status" value="1"/>
</dbReference>
<dbReference type="InterPro" id="IPR016185">
    <property type="entry name" value="PreATP-grasp_dom_sf"/>
</dbReference>
<keyword evidence="6" id="KW-0479">Metal-binding</keyword>
<evidence type="ECO:0000259" key="14">
    <source>
        <dbReference type="PROSITE" id="PS50975"/>
    </source>
</evidence>
<keyword evidence="8 12" id="KW-0067">ATP-binding</keyword>
<evidence type="ECO:0000256" key="9">
    <source>
        <dbReference type="ARBA" id="ARBA00022842"/>
    </source>
</evidence>
<dbReference type="RefSeq" id="WP_112332410.1">
    <property type="nucleotide sequence ID" value="NZ_JADPHD010000003.1"/>
</dbReference>
<dbReference type="GO" id="GO:0004075">
    <property type="term" value="F:biotin carboxylase activity"/>
    <property type="evidence" value="ECO:0007669"/>
    <property type="project" value="UniProtKB-EC"/>
</dbReference>
<feature type="domain" description="Biotin carboxylation" evidence="15">
    <location>
        <begin position="1"/>
        <end position="445"/>
    </location>
</feature>
<gene>
    <name evidence="16" type="primary">accC</name>
    <name evidence="16" type="ORF">DPQ25_06730</name>
</gene>
<evidence type="ECO:0000259" key="15">
    <source>
        <dbReference type="PROSITE" id="PS50979"/>
    </source>
</evidence>
<dbReference type="NCBIfam" id="NF006367">
    <property type="entry name" value="PRK08591.1"/>
    <property type="match status" value="1"/>
</dbReference>
<dbReference type="SUPFAM" id="SSF51246">
    <property type="entry name" value="Rudiment single hybrid motif"/>
    <property type="match status" value="1"/>
</dbReference>
<dbReference type="Pfam" id="PF02785">
    <property type="entry name" value="Biotin_carb_C"/>
    <property type="match status" value="1"/>
</dbReference>
<dbReference type="Proteomes" id="UP000249377">
    <property type="component" value="Unassembled WGS sequence"/>
</dbReference>
<protein>
    <recommendedName>
        <fullName evidence="4 13">Biotin carboxylase</fullName>
        <ecNumber evidence="4 13">6.3.4.14</ecNumber>
    </recommendedName>
    <alternativeName>
        <fullName evidence="13">Acetyl-coenzyme A carboxylase biotin carboxylase subunit A</fullName>
    </alternativeName>
</protein>
<keyword evidence="13" id="KW-0444">Lipid biosynthesis</keyword>
<dbReference type="GO" id="GO:0006633">
    <property type="term" value="P:fatty acid biosynthetic process"/>
    <property type="evidence" value="ECO:0007669"/>
    <property type="project" value="UniProtKB-KW"/>
</dbReference>
<dbReference type="Pfam" id="PF02786">
    <property type="entry name" value="CPSase_L_D2"/>
    <property type="match status" value="1"/>
</dbReference>
<dbReference type="Gene3D" id="3.30.470.20">
    <property type="entry name" value="ATP-grasp fold, B domain"/>
    <property type="match status" value="1"/>
</dbReference>
<evidence type="ECO:0000256" key="7">
    <source>
        <dbReference type="ARBA" id="ARBA00022741"/>
    </source>
</evidence>
<evidence type="ECO:0000256" key="2">
    <source>
        <dbReference type="ARBA" id="ARBA00004956"/>
    </source>
</evidence>
<comment type="caution">
    <text evidence="16">The sequence shown here is derived from an EMBL/GenBank/DDBJ whole genome shotgun (WGS) entry which is preliminary data.</text>
</comment>
<organism evidence="16 17">
    <name type="scientific">Hydrogeniiclostridium mannosilyticum</name>
    <dbReference type="NCBI Taxonomy" id="2764322"/>
    <lineage>
        <taxon>Bacteria</taxon>
        <taxon>Bacillati</taxon>
        <taxon>Bacillota</taxon>
        <taxon>Clostridia</taxon>
        <taxon>Eubacteriales</taxon>
        <taxon>Acutalibacteraceae</taxon>
        <taxon>Hydrogeniiclostridium</taxon>
    </lineage>
</organism>
<proteinExistence type="predicted"/>
<evidence type="ECO:0000256" key="8">
    <source>
        <dbReference type="ARBA" id="ARBA00022840"/>
    </source>
</evidence>
<dbReference type="AlphaFoldDB" id="A0A328UCK0"/>
<dbReference type="InterPro" id="IPR004549">
    <property type="entry name" value="Acetyl_CoA_COase_biotin_COase"/>
</dbReference>
<dbReference type="InterPro" id="IPR051602">
    <property type="entry name" value="ACC_Biotin_Carboxylase"/>
</dbReference>
<keyword evidence="13" id="KW-0275">Fatty acid biosynthesis</keyword>
<evidence type="ECO:0000256" key="12">
    <source>
        <dbReference type="PROSITE-ProRule" id="PRU00409"/>
    </source>
</evidence>
<dbReference type="GO" id="GO:2001295">
    <property type="term" value="P:malonyl-CoA biosynthetic process"/>
    <property type="evidence" value="ECO:0007669"/>
    <property type="project" value="UniProtKB-UniPathway"/>
</dbReference>
<evidence type="ECO:0000256" key="4">
    <source>
        <dbReference type="ARBA" id="ARBA00013263"/>
    </source>
</evidence>
<comment type="catalytic activity">
    <reaction evidence="11 13">
        <text>N(6)-biotinyl-L-lysyl-[protein] + hydrogencarbonate + ATP = N(6)-carboxybiotinyl-L-lysyl-[protein] + ADP + phosphate + H(+)</text>
        <dbReference type="Rhea" id="RHEA:13501"/>
        <dbReference type="Rhea" id="RHEA-COMP:10505"/>
        <dbReference type="Rhea" id="RHEA-COMP:10506"/>
        <dbReference type="ChEBI" id="CHEBI:15378"/>
        <dbReference type="ChEBI" id="CHEBI:17544"/>
        <dbReference type="ChEBI" id="CHEBI:30616"/>
        <dbReference type="ChEBI" id="CHEBI:43474"/>
        <dbReference type="ChEBI" id="CHEBI:83144"/>
        <dbReference type="ChEBI" id="CHEBI:83145"/>
        <dbReference type="ChEBI" id="CHEBI:456216"/>
        <dbReference type="EC" id="6.3.4.14"/>
    </reaction>
</comment>
<dbReference type="PANTHER" id="PTHR48095:SF2">
    <property type="entry name" value="BIOTIN CARBOXYLASE, CHLOROPLASTIC"/>
    <property type="match status" value="1"/>
</dbReference>
<sequence>MFSKILIANRGEIAVRIIRACKEMGIATVAVFSEADRDSLYVSLADEGVCIGPPKVQDSYLNMAAILTAAVQTGAQAIHPGYGLLSENARFSRLCRECGIVFIGPSPELISLLGDKDTAKRTMREAGVPVVPGCELVQDEETACREAQRIGFPLLIKARAGGGGRGIRLVEHLENVPGAFQAACAEAKAAFGDGACYMEKYLKQVKHIEMQIICDHFGHVVCLGERECSVQRKNQKLLEESPSPFVTPELREQMARAAAAAAGAVQYRNLGTIEFLVDSERNFYFMEMNTRLQVEHPVTEMVTGLDLVKWQIRVAAGLPLGFTQEEIALSGHAIECRINAEDPANNFLPSCGKISLLHIPGGPWVRFDTALYTDYVVPPYYDSLLGKLIVCAQTREEAVRKMRAALCELVIEGVTHTAELQMEILSDPEFLDGTYTTGFMEKRGLLC</sequence>
<evidence type="ECO:0000256" key="1">
    <source>
        <dbReference type="ARBA" id="ARBA00003761"/>
    </source>
</evidence>
<dbReference type="InterPro" id="IPR011054">
    <property type="entry name" value="Rudment_hybrid_motif"/>
</dbReference>
<keyword evidence="7 12" id="KW-0547">Nucleotide-binding</keyword>
<keyword evidence="5 13" id="KW-0436">Ligase</keyword>
<evidence type="ECO:0000313" key="17">
    <source>
        <dbReference type="Proteomes" id="UP000249377"/>
    </source>
</evidence>
<dbReference type="GO" id="GO:0005524">
    <property type="term" value="F:ATP binding"/>
    <property type="evidence" value="ECO:0007669"/>
    <property type="project" value="UniProtKB-UniRule"/>
</dbReference>
<keyword evidence="17" id="KW-1185">Reference proteome</keyword>
<dbReference type="SUPFAM" id="SSF56059">
    <property type="entry name" value="Glutathione synthetase ATP-binding domain-like"/>
    <property type="match status" value="1"/>
</dbReference>